<evidence type="ECO:0000313" key="3">
    <source>
        <dbReference type="Proteomes" id="UP000237000"/>
    </source>
</evidence>
<comment type="caution">
    <text evidence="2">The sequence shown here is derived from an EMBL/GenBank/DDBJ whole genome shotgun (WGS) entry which is preliminary data.</text>
</comment>
<reference evidence="3" key="1">
    <citation type="submission" date="2016-06" db="EMBL/GenBank/DDBJ databases">
        <title>Parallel loss of symbiosis genes in relatives of nitrogen-fixing non-legume Parasponia.</title>
        <authorList>
            <person name="Van Velzen R."/>
            <person name="Holmer R."/>
            <person name="Bu F."/>
            <person name="Rutten L."/>
            <person name="Van Zeijl A."/>
            <person name="Liu W."/>
            <person name="Santuari L."/>
            <person name="Cao Q."/>
            <person name="Sharma T."/>
            <person name="Shen D."/>
            <person name="Roswanjaya Y."/>
            <person name="Wardhani T."/>
            <person name="Kalhor M.S."/>
            <person name="Jansen J."/>
            <person name="Van den Hoogen J."/>
            <person name="Gungor B."/>
            <person name="Hartog M."/>
            <person name="Hontelez J."/>
            <person name="Verver J."/>
            <person name="Yang W.-C."/>
            <person name="Schijlen E."/>
            <person name="Repin R."/>
            <person name="Schilthuizen M."/>
            <person name="Schranz E."/>
            <person name="Heidstra R."/>
            <person name="Miyata K."/>
            <person name="Fedorova E."/>
            <person name="Kohlen W."/>
            <person name="Bisseling T."/>
            <person name="Smit S."/>
            <person name="Geurts R."/>
        </authorList>
    </citation>
    <scope>NUCLEOTIDE SEQUENCE [LARGE SCALE GENOMIC DNA]</scope>
    <source>
        <strain evidence="3">cv. RG33-2</strain>
    </source>
</reference>
<proteinExistence type="predicted"/>
<evidence type="ECO:0000256" key="1">
    <source>
        <dbReference type="SAM" id="MobiDB-lite"/>
    </source>
</evidence>
<feature type="region of interest" description="Disordered" evidence="1">
    <location>
        <begin position="1"/>
        <end position="27"/>
    </location>
</feature>
<dbReference type="EMBL" id="JXTC01000302">
    <property type="protein sequence ID" value="PON67636.1"/>
    <property type="molecule type" value="Genomic_DNA"/>
</dbReference>
<dbReference type="Proteomes" id="UP000237000">
    <property type="component" value="Unassembled WGS sequence"/>
</dbReference>
<organism evidence="2 3">
    <name type="scientific">Trema orientale</name>
    <name type="common">Charcoal tree</name>
    <name type="synonym">Celtis orientalis</name>
    <dbReference type="NCBI Taxonomy" id="63057"/>
    <lineage>
        <taxon>Eukaryota</taxon>
        <taxon>Viridiplantae</taxon>
        <taxon>Streptophyta</taxon>
        <taxon>Embryophyta</taxon>
        <taxon>Tracheophyta</taxon>
        <taxon>Spermatophyta</taxon>
        <taxon>Magnoliopsida</taxon>
        <taxon>eudicotyledons</taxon>
        <taxon>Gunneridae</taxon>
        <taxon>Pentapetalae</taxon>
        <taxon>rosids</taxon>
        <taxon>fabids</taxon>
        <taxon>Rosales</taxon>
        <taxon>Cannabaceae</taxon>
        <taxon>Trema</taxon>
    </lineage>
</organism>
<protein>
    <submittedName>
        <fullName evidence="2">Uncharacterized protein</fullName>
    </submittedName>
</protein>
<gene>
    <name evidence="2" type="ORF">TorRG33x02_264250</name>
</gene>
<accession>A0A2P5D2V1</accession>
<name>A0A2P5D2V1_TREOI</name>
<feature type="non-terminal residue" evidence="2">
    <location>
        <position position="67"/>
    </location>
</feature>
<dbReference type="AlphaFoldDB" id="A0A2P5D2V1"/>
<evidence type="ECO:0000313" key="2">
    <source>
        <dbReference type="EMBL" id="PON67636.1"/>
    </source>
</evidence>
<dbReference type="InParanoid" id="A0A2P5D2V1"/>
<keyword evidence="3" id="KW-1185">Reference proteome</keyword>
<sequence>MGRRPDLTHFRQAHRGPQAGPAQPSLLFSWTKSGQPIEEKGWPSPVHGLPYIWARLGQPAGQDGSAH</sequence>